<dbReference type="Pfam" id="PF00106">
    <property type="entry name" value="adh_short"/>
    <property type="match status" value="1"/>
</dbReference>
<dbReference type="InterPro" id="IPR036291">
    <property type="entry name" value="NAD(P)-bd_dom_sf"/>
</dbReference>
<dbReference type="EMBL" id="CDMZ01000336">
    <property type="protein sequence ID" value="CEM12058.1"/>
    <property type="molecule type" value="Genomic_DNA"/>
</dbReference>
<proteinExistence type="inferred from homology"/>
<dbReference type="GO" id="GO:0016491">
    <property type="term" value="F:oxidoreductase activity"/>
    <property type="evidence" value="ECO:0007669"/>
    <property type="project" value="UniProtKB-KW"/>
</dbReference>
<evidence type="ECO:0000313" key="4">
    <source>
        <dbReference type="EMBL" id="CEM12058.1"/>
    </source>
</evidence>
<name>A0A0G4FFU3_9ALVE</name>
<dbReference type="VEuPathDB" id="CryptoDB:Cvel_16750"/>
<dbReference type="PhylomeDB" id="A0A0G4FFU3"/>
<evidence type="ECO:0000256" key="1">
    <source>
        <dbReference type="ARBA" id="ARBA00006484"/>
    </source>
</evidence>
<keyword evidence="3" id="KW-0560">Oxidoreductase</keyword>
<evidence type="ECO:0000256" key="3">
    <source>
        <dbReference type="ARBA" id="ARBA00023002"/>
    </source>
</evidence>
<dbReference type="PRINTS" id="PR00081">
    <property type="entry name" value="GDHRDH"/>
</dbReference>
<reference evidence="4" key="1">
    <citation type="submission" date="2014-11" db="EMBL/GenBank/DDBJ databases">
        <authorList>
            <person name="Otto D Thomas"/>
            <person name="Naeem Raeece"/>
        </authorList>
    </citation>
    <scope>NUCLEOTIDE SEQUENCE</scope>
</reference>
<accession>A0A0G4FFU3</accession>
<gene>
    <name evidence="4" type="ORF">Cvel_16750</name>
</gene>
<keyword evidence="2" id="KW-0521">NADP</keyword>
<organism evidence="4">
    <name type="scientific">Chromera velia CCMP2878</name>
    <dbReference type="NCBI Taxonomy" id="1169474"/>
    <lineage>
        <taxon>Eukaryota</taxon>
        <taxon>Sar</taxon>
        <taxon>Alveolata</taxon>
        <taxon>Colpodellida</taxon>
        <taxon>Chromeraceae</taxon>
        <taxon>Chromera</taxon>
    </lineage>
</organism>
<dbReference type="PANTHER" id="PTHR24320">
    <property type="entry name" value="RETINOL DEHYDROGENASE"/>
    <property type="match status" value="1"/>
</dbReference>
<dbReference type="InterPro" id="IPR002347">
    <property type="entry name" value="SDR_fam"/>
</dbReference>
<sequence length="326" mass="34608">MSMPEVETKWFGDFKNKLPKVDGKVFVITGTTSGTGYVAARTAAEFGGTVVVLNRASERSTKSLAKLKEEVPTGIFDNIDCDLQDLASVKLAADTVKGKYPQIFCLANNAGVMGNDDLATKDGYDVQMQTNHLSHFLLVKELLPCLEACAAVGGEARIVNHSSGARHWVTSFEEKYFGKNGGNLGGNDKTFKTGANFVRYAHSKLANAVFSHVLFAKLQAKGDAAAKVKVLSCNPGMSATNLAGDLFTSLSPEQLQGIASMTQSGEDGAMGLIECMMGQVEAPHMYGPEGTKGPAVKADPTPGELDKANWEILWKASEAAVGPIPV</sequence>
<protein>
    <submittedName>
        <fullName evidence="4">Uncharacterized protein</fullName>
    </submittedName>
</protein>
<dbReference type="Gene3D" id="3.40.50.720">
    <property type="entry name" value="NAD(P)-binding Rossmann-like Domain"/>
    <property type="match status" value="1"/>
</dbReference>
<evidence type="ECO:0000256" key="2">
    <source>
        <dbReference type="ARBA" id="ARBA00022857"/>
    </source>
</evidence>
<dbReference type="PANTHER" id="PTHR24320:SF282">
    <property type="entry name" value="WW DOMAIN-CONTAINING OXIDOREDUCTASE"/>
    <property type="match status" value="1"/>
</dbReference>
<dbReference type="AlphaFoldDB" id="A0A0G4FFU3"/>
<dbReference type="SUPFAM" id="SSF51735">
    <property type="entry name" value="NAD(P)-binding Rossmann-fold domains"/>
    <property type="match status" value="1"/>
</dbReference>
<comment type="similarity">
    <text evidence="1">Belongs to the short-chain dehydrogenases/reductases (SDR) family.</text>
</comment>